<dbReference type="InterPro" id="IPR023214">
    <property type="entry name" value="HAD_sf"/>
</dbReference>
<name>A0ABV6KM95_9BACI</name>
<dbReference type="InterPro" id="IPR009206">
    <property type="entry name" value="Nucleotidase_putative"/>
</dbReference>
<dbReference type="RefSeq" id="WP_160547423.1">
    <property type="nucleotide sequence ID" value="NZ_JBHLUU010000015.1"/>
</dbReference>
<dbReference type="EC" id="3.1.3.-" evidence="3"/>
<evidence type="ECO:0000256" key="1">
    <source>
        <dbReference type="ARBA" id="ARBA00009589"/>
    </source>
</evidence>
<dbReference type="Gene3D" id="3.40.50.1000">
    <property type="entry name" value="HAD superfamily/HAD-like"/>
    <property type="match status" value="1"/>
</dbReference>
<evidence type="ECO:0000256" key="3">
    <source>
        <dbReference type="PIRNR" id="PIRNR021362"/>
    </source>
</evidence>
<dbReference type="SUPFAM" id="SSF56784">
    <property type="entry name" value="HAD-like"/>
    <property type="match status" value="1"/>
</dbReference>
<comment type="similarity">
    <text evidence="1 3">Belongs to the 5'(3')-deoxyribonucleotidase family.</text>
</comment>
<evidence type="ECO:0000313" key="5">
    <source>
        <dbReference type="Proteomes" id="UP001589738"/>
    </source>
</evidence>
<dbReference type="PANTHER" id="PTHR35134:SF2">
    <property type="entry name" value="NUCLEOTIDASE YQFW-RELATED"/>
    <property type="match status" value="1"/>
</dbReference>
<dbReference type="InterPro" id="IPR036412">
    <property type="entry name" value="HAD-like_sf"/>
</dbReference>
<gene>
    <name evidence="4" type="ORF">ACFFHF_03815</name>
</gene>
<dbReference type="PANTHER" id="PTHR35134">
    <property type="entry name" value="NUCLEOTIDASE YQFW-RELATED"/>
    <property type="match status" value="1"/>
</dbReference>
<evidence type="ECO:0000256" key="2">
    <source>
        <dbReference type="ARBA" id="ARBA00022801"/>
    </source>
</evidence>
<accession>A0ABV6KM95</accession>
<keyword evidence="2 3" id="KW-0378">Hydrolase</keyword>
<evidence type="ECO:0000313" key="4">
    <source>
        <dbReference type="EMBL" id="MFC0474424.1"/>
    </source>
</evidence>
<organism evidence="4 5">
    <name type="scientific">Robertmurraya beringensis</name>
    <dbReference type="NCBI Taxonomy" id="641660"/>
    <lineage>
        <taxon>Bacteria</taxon>
        <taxon>Bacillati</taxon>
        <taxon>Bacillota</taxon>
        <taxon>Bacilli</taxon>
        <taxon>Bacillales</taxon>
        <taxon>Bacillaceae</taxon>
        <taxon>Robertmurraya</taxon>
    </lineage>
</organism>
<dbReference type="InterPro" id="IPR052419">
    <property type="entry name" value="5_3-deoxyribonucleotidase-like"/>
</dbReference>
<dbReference type="EMBL" id="JBHLUU010000015">
    <property type="protein sequence ID" value="MFC0474424.1"/>
    <property type="molecule type" value="Genomic_DNA"/>
</dbReference>
<dbReference type="PIRSF" id="PIRSF021362">
    <property type="entry name" value="UCP021362_HAD"/>
    <property type="match status" value="1"/>
</dbReference>
<comment type="caution">
    <text evidence="4">The sequence shown here is derived from an EMBL/GenBank/DDBJ whole genome shotgun (WGS) entry which is preliminary data.</text>
</comment>
<keyword evidence="5" id="KW-1185">Reference proteome</keyword>
<protein>
    <recommendedName>
        <fullName evidence="3">Nucleotidase</fullName>
        <ecNumber evidence="3">3.1.3.-</ecNumber>
    </recommendedName>
</protein>
<reference evidence="4 5" key="1">
    <citation type="submission" date="2024-09" db="EMBL/GenBank/DDBJ databases">
        <authorList>
            <person name="Sun Q."/>
            <person name="Mori K."/>
        </authorList>
    </citation>
    <scope>NUCLEOTIDE SEQUENCE [LARGE SCALE GENOMIC DNA]</scope>
    <source>
        <strain evidence="4 5">CGMCC 1.9126</strain>
    </source>
</reference>
<dbReference type="Proteomes" id="UP001589738">
    <property type="component" value="Unassembled WGS sequence"/>
</dbReference>
<sequence length="189" mass="21827">MKKRKLGFDIDGTITCPAAIVPFINEAFQLQLTLEDLTDYDLLKVVDVPEKEFTDWYEQKEGDIFALSPLSKGAKEVLLKWGKHNDLIFISARGENVLEVTKEWFINHGIGYDHLELIGSHEKVETAKKYGVEIFFEDKYENAIEIAQECKIPVLLFDTPYNQGSLPKGVKRVFSWEEANHWVEKWFNG</sequence>
<proteinExistence type="inferred from homology"/>